<name>A0A1H1ESE1_NATTX</name>
<keyword evidence="2" id="KW-1133">Transmembrane helix</keyword>
<accession>A0A1H1ESE1</accession>
<feature type="transmembrane region" description="Helical" evidence="2">
    <location>
        <begin position="7"/>
        <end position="25"/>
    </location>
</feature>
<evidence type="ECO:0000256" key="2">
    <source>
        <dbReference type="SAM" id="Phobius"/>
    </source>
</evidence>
<gene>
    <name evidence="3" type="ORF">SAMN04489842_1683</name>
</gene>
<protein>
    <submittedName>
        <fullName evidence="3">Uncharacterized protein</fullName>
    </submittedName>
</protein>
<proteinExistence type="predicted"/>
<organism evidence="3 4">
    <name type="scientific">Natronobacterium texcoconense</name>
    <dbReference type="NCBI Taxonomy" id="1095778"/>
    <lineage>
        <taxon>Archaea</taxon>
        <taxon>Methanobacteriati</taxon>
        <taxon>Methanobacteriota</taxon>
        <taxon>Stenosarchaea group</taxon>
        <taxon>Halobacteria</taxon>
        <taxon>Halobacteriales</taxon>
        <taxon>Natrialbaceae</taxon>
        <taxon>Natronobacterium</taxon>
    </lineage>
</organism>
<dbReference type="STRING" id="1095778.SAMN04489842_1683"/>
<reference evidence="4" key="1">
    <citation type="submission" date="2016-10" db="EMBL/GenBank/DDBJ databases">
        <authorList>
            <person name="Varghese N."/>
            <person name="Submissions S."/>
        </authorList>
    </citation>
    <scope>NUCLEOTIDE SEQUENCE [LARGE SCALE GENOMIC DNA]</scope>
    <source>
        <strain evidence="4">DSM 24767</strain>
    </source>
</reference>
<feature type="region of interest" description="Disordered" evidence="1">
    <location>
        <begin position="52"/>
        <end position="88"/>
    </location>
</feature>
<dbReference type="AlphaFoldDB" id="A0A1H1ESE1"/>
<sequence length="88" mass="9819">MVFRKLNLFGYAVTAATLLGASALLLGRTGYAALCFGVTTIVLAWAMRRNRDPAGSDAYPHDRESDREERQTQRDREADALKAEMEQL</sequence>
<dbReference type="Proteomes" id="UP000198848">
    <property type="component" value="Unassembled WGS sequence"/>
</dbReference>
<evidence type="ECO:0000313" key="3">
    <source>
        <dbReference type="EMBL" id="SDQ91675.1"/>
    </source>
</evidence>
<evidence type="ECO:0000256" key="1">
    <source>
        <dbReference type="SAM" id="MobiDB-lite"/>
    </source>
</evidence>
<keyword evidence="2" id="KW-0472">Membrane</keyword>
<evidence type="ECO:0000313" key="4">
    <source>
        <dbReference type="Proteomes" id="UP000198848"/>
    </source>
</evidence>
<dbReference type="EMBL" id="FNLC01000002">
    <property type="protein sequence ID" value="SDQ91675.1"/>
    <property type="molecule type" value="Genomic_DNA"/>
</dbReference>
<keyword evidence="4" id="KW-1185">Reference proteome</keyword>
<dbReference type="RefSeq" id="WP_090380221.1">
    <property type="nucleotide sequence ID" value="NZ_FNLC01000002.1"/>
</dbReference>
<keyword evidence="2" id="KW-0812">Transmembrane</keyword>
<feature type="transmembrane region" description="Helical" evidence="2">
    <location>
        <begin position="31"/>
        <end position="47"/>
    </location>
</feature>